<dbReference type="InterPro" id="IPR036188">
    <property type="entry name" value="FAD/NAD-bd_sf"/>
</dbReference>
<keyword evidence="3" id="KW-1185">Reference proteome</keyword>
<accession>A0A3N4VE11</accession>
<evidence type="ECO:0000313" key="2">
    <source>
        <dbReference type="EMBL" id="RPE72090.1"/>
    </source>
</evidence>
<name>A0A3N4VE11_9RHOB</name>
<gene>
    <name evidence="2" type="ORF">EDD53_1233</name>
</gene>
<dbReference type="SUPFAM" id="SSF51905">
    <property type="entry name" value="FAD/NAD(P)-binding domain"/>
    <property type="match status" value="1"/>
</dbReference>
<dbReference type="Gene3D" id="1.10.405.20">
    <property type="match status" value="1"/>
</dbReference>
<dbReference type="PANTHER" id="PTHR42923:SF17">
    <property type="entry name" value="AMINE OXIDASE DOMAIN-CONTAINING PROTEIN"/>
    <property type="match status" value="1"/>
</dbReference>
<reference evidence="2 3" key="1">
    <citation type="submission" date="2018-11" db="EMBL/GenBank/DDBJ databases">
        <title>Genomic Encyclopedia of Type Strains, Phase IV (KMG-IV): sequencing the most valuable type-strain genomes for metagenomic binning, comparative biology and taxonomic classification.</title>
        <authorList>
            <person name="Goeker M."/>
        </authorList>
    </citation>
    <scope>NUCLEOTIDE SEQUENCE [LARGE SCALE GENOMIC DNA]</scope>
    <source>
        <strain evidence="2 3">DSM 104731</strain>
    </source>
</reference>
<evidence type="ECO:0000259" key="1">
    <source>
        <dbReference type="Pfam" id="PF01593"/>
    </source>
</evidence>
<dbReference type="OrthoDB" id="20837at2"/>
<dbReference type="PANTHER" id="PTHR42923">
    <property type="entry name" value="PROTOPORPHYRINOGEN OXIDASE"/>
    <property type="match status" value="1"/>
</dbReference>
<dbReference type="AlphaFoldDB" id="A0A3N4VE11"/>
<dbReference type="Pfam" id="PF01593">
    <property type="entry name" value="Amino_oxidase"/>
    <property type="match status" value="1"/>
</dbReference>
<organism evidence="2 3">
    <name type="scientific">Pacificibacter maritimus</name>
    <dbReference type="NCBI Taxonomy" id="762213"/>
    <lineage>
        <taxon>Bacteria</taxon>
        <taxon>Pseudomonadati</taxon>
        <taxon>Pseudomonadota</taxon>
        <taxon>Alphaproteobacteria</taxon>
        <taxon>Rhodobacterales</taxon>
        <taxon>Roseobacteraceae</taxon>
        <taxon>Pacificibacter</taxon>
    </lineage>
</organism>
<evidence type="ECO:0000313" key="3">
    <source>
        <dbReference type="Proteomes" id="UP000269689"/>
    </source>
</evidence>
<proteinExistence type="predicted"/>
<dbReference type="EMBL" id="RKQK01000001">
    <property type="protein sequence ID" value="RPE72090.1"/>
    <property type="molecule type" value="Genomic_DNA"/>
</dbReference>
<dbReference type="InterPro" id="IPR002937">
    <property type="entry name" value="Amino_oxidase"/>
</dbReference>
<sequence>MSFDVPRPPRQRIAIIGSGISGLASAYLLASDHDVTVYESEPRLGGHARTLIAGKNGDQPVDTGFIVFNYANYPHLTAMFDKLNVPVIPSDMSFGATINSGAVEYGLKSLGALFAQKSNAAKPAFLRMVRDIFKFNANAEAAVADETTTIGELCDQMQLGPWFIQYYLMPICGAIWSTPPSEIRNYPAASLLRFFRNHALLSASGQHQWYTVEGGSIEYVRRLETHLKSLGCTFRLSTPVAGVTRDALGVTVKSVAGASEQFDQVIFACHSDQALKLLANPTPLEQRALTDLRYQANRITLHSDDRQMPKRRAAWSSWVYKSDTVGQEQALGVTYWMNRLQAIDEKDPLFVTLNAATEIDEAKIYDETTLYHPVFDNAALIAQHTIDDINGQNRTWYAGAYLRNGFHEDGFQSAVNVAEKMETVLV</sequence>
<dbReference type="Gene3D" id="3.50.50.60">
    <property type="entry name" value="FAD/NAD(P)-binding domain"/>
    <property type="match status" value="1"/>
</dbReference>
<dbReference type="GO" id="GO:0016491">
    <property type="term" value="F:oxidoreductase activity"/>
    <property type="evidence" value="ECO:0007669"/>
    <property type="project" value="InterPro"/>
</dbReference>
<dbReference type="RefSeq" id="WP_123792240.1">
    <property type="nucleotide sequence ID" value="NZ_RKQK01000001.1"/>
</dbReference>
<comment type="caution">
    <text evidence="2">The sequence shown here is derived from an EMBL/GenBank/DDBJ whole genome shotgun (WGS) entry which is preliminary data.</text>
</comment>
<feature type="domain" description="Amine oxidase" evidence="1">
    <location>
        <begin position="20"/>
        <end position="291"/>
    </location>
</feature>
<dbReference type="Gene3D" id="3.30.70.1990">
    <property type="match status" value="1"/>
</dbReference>
<dbReference type="InterPro" id="IPR050464">
    <property type="entry name" value="Zeta_carotene_desat/Oxidored"/>
</dbReference>
<dbReference type="Proteomes" id="UP000269689">
    <property type="component" value="Unassembled WGS sequence"/>
</dbReference>
<protein>
    <submittedName>
        <fullName evidence="2">Putative NAD/FAD-binding protein</fullName>
    </submittedName>
</protein>